<dbReference type="InterPro" id="IPR003594">
    <property type="entry name" value="HATPase_dom"/>
</dbReference>
<dbReference type="EC" id="2.7.13.3" evidence="2"/>
<evidence type="ECO:0000256" key="3">
    <source>
        <dbReference type="ARBA" id="ARBA00022553"/>
    </source>
</evidence>
<dbReference type="Gene3D" id="3.30.565.10">
    <property type="entry name" value="Histidine kinase-like ATPase, C-terminal domain"/>
    <property type="match status" value="1"/>
</dbReference>
<dbReference type="AlphaFoldDB" id="A0A645J600"/>
<evidence type="ECO:0000256" key="1">
    <source>
        <dbReference type="ARBA" id="ARBA00000085"/>
    </source>
</evidence>
<name>A0A645J600_9ZZZZ</name>
<dbReference type="GO" id="GO:0000155">
    <property type="term" value="F:phosphorelay sensor kinase activity"/>
    <property type="evidence" value="ECO:0007669"/>
    <property type="project" value="TreeGrafter"/>
</dbReference>
<sequence>MSDSCEMYADMAKLTQVVYNIMDNAIKYTPEGGLIRVRLNRSGRDAILRVSDNGPGIPKADQPHIFDRFYRVDKARSRDTGGTGLGLSIVNQLVLMHGGSVSVQSEEGHGSTFTVELPIHQG</sequence>
<protein>
    <recommendedName>
        <fullName evidence="2">histidine kinase</fullName>
        <ecNumber evidence="2">2.7.13.3</ecNumber>
    </recommendedName>
</protein>
<dbReference type="PANTHER" id="PTHR43547">
    <property type="entry name" value="TWO-COMPONENT HISTIDINE KINASE"/>
    <property type="match status" value="1"/>
</dbReference>
<dbReference type="CDD" id="cd00075">
    <property type="entry name" value="HATPase"/>
    <property type="match status" value="1"/>
</dbReference>
<organism evidence="7">
    <name type="scientific">bioreactor metagenome</name>
    <dbReference type="NCBI Taxonomy" id="1076179"/>
    <lineage>
        <taxon>unclassified sequences</taxon>
        <taxon>metagenomes</taxon>
        <taxon>ecological metagenomes</taxon>
    </lineage>
</organism>
<accession>A0A645J600</accession>
<dbReference type="Pfam" id="PF02518">
    <property type="entry name" value="HATPase_c"/>
    <property type="match status" value="1"/>
</dbReference>
<comment type="caution">
    <text evidence="7">The sequence shown here is derived from an EMBL/GenBank/DDBJ whole genome shotgun (WGS) entry which is preliminary data.</text>
</comment>
<evidence type="ECO:0000256" key="2">
    <source>
        <dbReference type="ARBA" id="ARBA00012438"/>
    </source>
</evidence>
<comment type="catalytic activity">
    <reaction evidence="1">
        <text>ATP + protein L-histidine = ADP + protein N-phospho-L-histidine.</text>
        <dbReference type="EC" id="2.7.13.3"/>
    </reaction>
</comment>
<dbReference type="InterPro" id="IPR005467">
    <property type="entry name" value="His_kinase_dom"/>
</dbReference>
<keyword evidence="3" id="KW-0597">Phosphoprotein</keyword>
<evidence type="ECO:0000313" key="7">
    <source>
        <dbReference type="EMBL" id="MPN58552.1"/>
    </source>
</evidence>
<dbReference type="EMBL" id="VSSQ01131373">
    <property type="protein sequence ID" value="MPN58552.1"/>
    <property type="molecule type" value="Genomic_DNA"/>
</dbReference>
<dbReference type="PROSITE" id="PS50109">
    <property type="entry name" value="HIS_KIN"/>
    <property type="match status" value="1"/>
</dbReference>
<reference evidence="7" key="1">
    <citation type="submission" date="2019-08" db="EMBL/GenBank/DDBJ databases">
        <authorList>
            <person name="Kucharzyk K."/>
            <person name="Murdoch R.W."/>
            <person name="Higgins S."/>
            <person name="Loffler F."/>
        </authorList>
    </citation>
    <scope>NUCLEOTIDE SEQUENCE</scope>
</reference>
<dbReference type="PANTHER" id="PTHR43547:SF2">
    <property type="entry name" value="HYBRID SIGNAL TRANSDUCTION HISTIDINE KINASE C"/>
    <property type="match status" value="1"/>
</dbReference>
<dbReference type="FunFam" id="3.30.565.10:FF:000006">
    <property type="entry name" value="Sensor histidine kinase WalK"/>
    <property type="match status" value="1"/>
</dbReference>
<dbReference type="SMART" id="SM00387">
    <property type="entry name" value="HATPase_c"/>
    <property type="match status" value="1"/>
</dbReference>
<evidence type="ECO:0000256" key="5">
    <source>
        <dbReference type="ARBA" id="ARBA00022777"/>
    </source>
</evidence>
<dbReference type="SUPFAM" id="SSF55874">
    <property type="entry name" value="ATPase domain of HSP90 chaperone/DNA topoisomerase II/histidine kinase"/>
    <property type="match status" value="1"/>
</dbReference>
<dbReference type="PRINTS" id="PR00344">
    <property type="entry name" value="BCTRLSENSOR"/>
</dbReference>
<dbReference type="InterPro" id="IPR004358">
    <property type="entry name" value="Sig_transdc_His_kin-like_C"/>
</dbReference>
<feature type="domain" description="Histidine kinase" evidence="6">
    <location>
        <begin position="1"/>
        <end position="121"/>
    </location>
</feature>
<evidence type="ECO:0000256" key="4">
    <source>
        <dbReference type="ARBA" id="ARBA00022679"/>
    </source>
</evidence>
<gene>
    <name evidence="7" type="primary">walK_29</name>
    <name evidence="7" type="ORF">SDC9_206258</name>
</gene>
<proteinExistence type="predicted"/>
<evidence type="ECO:0000259" key="6">
    <source>
        <dbReference type="PROSITE" id="PS50109"/>
    </source>
</evidence>
<dbReference type="InterPro" id="IPR036890">
    <property type="entry name" value="HATPase_C_sf"/>
</dbReference>
<keyword evidence="4 7" id="KW-0808">Transferase</keyword>
<keyword evidence="5 7" id="KW-0418">Kinase</keyword>